<reference evidence="2 3" key="1">
    <citation type="submission" date="2023-09" db="EMBL/GenBank/DDBJ databases">
        <title>Nesidiocoris tenuis whole genome shotgun sequence.</title>
        <authorList>
            <person name="Shibata T."/>
            <person name="Shimoda M."/>
            <person name="Kobayashi T."/>
            <person name="Uehara T."/>
        </authorList>
    </citation>
    <scope>NUCLEOTIDE SEQUENCE [LARGE SCALE GENOMIC DNA]</scope>
    <source>
        <strain evidence="2 3">Japan</strain>
    </source>
</reference>
<dbReference type="Proteomes" id="UP001307889">
    <property type="component" value="Chromosome 1"/>
</dbReference>
<evidence type="ECO:0000256" key="1">
    <source>
        <dbReference type="SAM" id="MobiDB-lite"/>
    </source>
</evidence>
<proteinExistence type="predicted"/>
<organism evidence="2 3">
    <name type="scientific">Nesidiocoris tenuis</name>
    <dbReference type="NCBI Taxonomy" id="355587"/>
    <lineage>
        <taxon>Eukaryota</taxon>
        <taxon>Metazoa</taxon>
        <taxon>Ecdysozoa</taxon>
        <taxon>Arthropoda</taxon>
        <taxon>Hexapoda</taxon>
        <taxon>Insecta</taxon>
        <taxon>Pterygota</taxon>
        <taxon>Neoptera</taxon>
        <taxon>Paraneoptera</taxon>
        <taxon>Hemiptera</taxon>
        <taxon>Heteroptera</taxon>
        <taxon>Panheteroptera</taxon>
        <taxon>Cimicomorpha</taxon>
        <taxon>Miridae</taxon>
        <taxon>Dicyphina</taxon>
        <taxon>Nesidiocoris</taxon>
    </lineage>
</organism>
<sequence length="78" mass="8457">MQMCETKGGSEGSIGEGTASVSMRCRPSSLPKRKIQMSPRAERTRVPVPMSLSETLTGPSYVTTRRECPHSGCEIPDT</sequence>
<evidence type="ECO:0000313" key="3">
    <source>
        <dbReference type="Proteomes" id="UP001307889"/>
    </source>
</evidence>
<accession>A0ABN7A598</accession>
<name>A0ABN7A598_9HEMI</name>
<evidence type="ECO:0000313" key="2">
    <source>
        <dbReference type="EMBL" id="BES87200.1"/>
    </source>
</evidence>
<dbReference type="EMBL" id="AP028909">
    <property type="protein sequence ID" value="BES87200.1"/>
    <property type="molecule type" value="Genomic_DNA"/>
</dbReference>
<gene>
    <name evidence="2" type="ORF">NTJ_00005</name>
</gene>
<feature type="compositionally biased region" description="Polar residues" evidence="1">
    <location>
        <begin position="52"/>
        <end position="63"/>
    </location>
</feature>
<feature type="region of interest" description="Disordered" evidence="1">
    <location>
        <begin position="1"/>
        <end position="78"/>
    </location>
</feature>
<protein>
    <submittedName>
        <fullName evidence="2">Uncharacterized protein</fullName>
    </submittedName>
</protein>
<keyword evidence="3" id="KW-1185">Reference proteome</keyword>